<dbReference type="InterPro" id="IPR001680">
    <property type="entry name" value="WD40_rpt"/>
</dbReference>
<feature type="compositionally biased region" description="Basic and acidic residues" evidence="7">
    <location>
        <begin position="918"/>
        <end position="938"/>
    </location>
</feature>
<feature type="region of interest" description="Disordered" evidence="7">
    <location>
        <begin position="962"/>
        <end position="997"/>
    </location>
</feature>
<protein>
    <submittedName>
        <fullName evidence="8">Uncharacterized protein</fullName>
    </submittedName>
</protein>
<feature type="compositionally biased region" description="Low complexity" evidence="7">
    <location>
        <begin position="32"/>
        <end position="47"/>
    </location>
</feature>
<dbReference type="InterPro" id="IPR015943">
    <property type="entry name" value="WD40/YVTN_repeat-like_dom_sf"/>
</dbReference>
<evidence type="ECO:0000313" key="8">
    <source>
        <dbReference type="EMBL" id="CAI5731138.1"/>
    </source>
</evidence>
<feature type="repeat" description="WD" evidence="6">
    <location>
        <begin position="355"/>
        <end position="388"/>
    </location>
</feature>
<proteinExistence type="predicted"/>
<feature type="compositionally biased region" description="Basic and acidic residues" evidence="7">
    <location>
        <begin position="1079"/>
        <end position="1089"/>
    </location>
</feature>
<dbReference type="Proteomes" id="UP001162029">
    <property type="component" value="Unassembled WGS sequence"/>
</dbReference>
<dbReference type="SUPFAM" id="SSF50978">
    <property type="entry name" value="WD40 repeat-like"/>
    <property type="match status" value="1"/>
</dbReference>
<sequence>MELNAWRNAVSYGAHLQSIHLKVAGSDDSHVSESSTQYSLSQLTQESHQTGLKTTETHPNEAPIVSQLLEARTGSEPAQNGAELTDKTKDITVIPPFASGCLNKGEQMALNVGGPVWAMDWLPSKARVNQTTAAADVIPPKQKKAQEVSAAGKTGAKKTLRCKENIKTETAQDVNGEVTAAFNGSVDTEEGITLEWKFLALATRPPCQVEDGKVVKSTPPDHYYDVPENGRNLIQIWAVPVQRPITAGGGQCRRGKTANRQLVKPRIVYAIDHNSGVAWDLQWCPLVKKVPKVCRPEDSLGILAVCFGDGSLKVFEVPAILEERLQPKLVKETDCVAEKNILIVVGKLPRIMQLSVQWSPHNWNMLLTGASDGSVSLWNIETAVKENRSLGIRHAQPEPIEPQRRFQDADTIGKQEAFDWGCGWVAIRAVAWSPFDKHIFATTGNDSVFKVWDVREPRVCLRSHRIRSTWGLALQWMDQTSIQISGDQGSVFMYDILSGSYQKLHFHPQIDSPVWDLQFARRGAVPLLISSCTSGSIRAAPAKKLYRAPQNCLEICRLSGEKDSSIEKSFKSLTVSFEKHSILGNADSGSQNTRKFCERDAALHRLRLSSCTAGDYPCFLAAGGHAGLVILLELQEALDTLITNFFLPPTKKIGRPKKIFATVGGHHVPKKGPSKQTGGRAKAMINEGRKARTLGSFAKAKGMHTALSKYKKKLPNTDKGKAKAKPRAKSQTKSFIQEDEQVEVDNSVEEEEEPEFEEEEDDESDLSLVMEDSSDDDRMSVSDDDVEGEAKASTTNANPEEARLMKEYHLDLSEEDAYLLALQMSKAGDAPAASVPETGTDTPGSFPTPVVQEKLQQKGLSAKAGAKVKRKSKATKTTSKAVAGTKTKHAAKSETCKKRAGATSTMPDTIAVPVVAEANHDTSLEANEKSEVEPKGSGEPEPSTPLFVASVLAAENKKHVVTDAESSAKVPKKIGMKSKQPNKALAKKTSSRSKRESSMLLKAINKATELQVSEYQKGMFEEDAPKEANRLSEIGGERCSSRAKEPPSEPIGGALPRPTQPNQTPAAPHTKRPFQMRQKKVEGPKEKTQTSDTGMVSVDEDAQRQWPQTPRRLQFSPHNSSENGDQAGVPATNIDENPAIKSAPPEVDAEASTAVAHEKEPSPMRLPGVKPSRTELKLSANSPSSGMETSMTSEEKNQVKSTSTARFQKKQLFTASAAAPATPNGNKSAKRPKRTDVKAAGSAKKRKKTTTTSRNGRRSGNGGAQGDVMSEEDAFLLALKMSEIEY</sequence>
<reference evidence="8" key="1">
    <citation type="submission" date="2022-12" db="EMBL/GenBank/DDBJ databases">
        <authorList>
            <person name="Webb A."/>
        </authorList>
    </citation>
    <scope>NUCLEOTIDE SEQUENCE</scope>
    <source>
        <strain evidence="8">Pd1</strain>
    </source>
</reference>
<organism evidence="8 9">
    <name type="scientific">Peronospora destructor</name>
    <dbReference type="NCBI Taxonomy" id="86335"/>
    <lineage>
        <taxon>Eukaryota</taxon>
        <taxon>Sar</taxon>
        <taxon>Stramenopiles</taxon>
        <taxon>Oomycota</taxon>
        <taxon>Peronosporomycetes</taxon>
        <taxon>Peronosporales</taxon>
        <taxon>Peronosporaceae</taxon>
        <taxon>Peronospora</taxon>
    </lineage>
</organism>
<feature type="region of interest" description="Disordered" evidence="7">
    <location>
        <begin position="28"/>
        <end position="57"/>
    </location>
</feature>
<dbReference type="PROSITE" id="PS50082">
    <property type="entry name" value="WD_REPEATS_2"/>
    <property type="match status" value="1"/>
</dbReference>
<evidence type="ECO:0000256" key="4">
    <source>
        <dbReference type="ARBA" id="ARBA00023163"/>
    </source>
</evidence>
<dbReference type="InterPro" id="IPR036322">
    <property type="entry name" value="WD40_repeat_dom_sf"/>
</dbReference>
<feature type="region of interest" description="Disordered" evidence="7">
    <location>
        <begin position="708"/>
        <end position="802"/>
    </location>
</feature>
<keyword evidence="3" id="KW-0677">Repeat</keyword>
<evidence type="ECO:0000256" key="6">
    <source>
        <dbReference type="PROSITE-ProRule" id="PRU00221"/>
    </source>
</evidence>
<dbReference type="PANTHER" id="PTHR15052">
    <property type="entry name" value="RNA POLYMERASE III TRANSCRIPTION INITIATION FACTOR COMPLEX SUBUNIT"/>
    <property type="match status" value="1"/>
</dbReference>
<dbReference type="InterPro" id="IPR019775">
    <property type="entry name" value="WD40_repeat_CS"/>
</dbReference>
<feature type="compositionally biased region" description="Low complexity" evidence="7">
    <location>
        <begin position="875"/>
        <end position="885"/>
    </location>
</feature>
<dbReference type="PANTHER" id="PTHR15052:SF2">
    <property type="entry name" value="GENERAL TRANSCRIPTION FACTOR 3C POLYPEPTIDE 2"/>
    <property type="match status" value="1"/>
</dbReference>
<dbReference type="EMBL" id="CANTFM010000868">
    <property type="protein sequence ID" value="CAI5731138.1"/>
    <property type="molecule type" value="Genomic_DNA"/>
</dbReference>
<accession>A0AAV0U524</accession>
<feature type="region of interest" description="Disordered" evidence="7">
    <location>
        <begin position="1016"/>
        <end position="1271"/>
    </location>
</feature>
<feature type="compositionally biased region" description="Acidic residues" evidence="7">
    <location>
        <begin position="737"/>
        <end position="765"/>
    </location>
</feature>
<dbReference type="InterPro" id="IPR052416">
    <property type="entry name" value="GTF3C_component"/>
</dbReference>
<keyword evidence="2 6" id="KW-0853">WD repeat</keyword>
<feature type="region of interest" description="Disordered" evidence="7">
    <location>
        <begin position="827"/>
        <end position="944"/>
    </location>
</feature>
<evidence type="ECO:0000256" key="2">
    <source>
        <dbReference type="ARBA" id="ARBA00022574"/>
    </source>
</evidence>
<feature type="compositionally biased region" description="Basic and acidic residues" evidence="7">
    <location>
        <begin position="1019"/>
        <end position="1047"/>
    </location>
</feature>
<evidence type="ECO:0000313" key="9">
    <source>
        <dbReference type="Proteomes" id="UP001162029"/>
    </source>
</evidence>
<dbReference type="Gene3D" id="2.130.10.10">
    <property type="entry name" value="YVTN repeat-like/Quinoprotein amine dehydrogenase"/>
    <property type="match status" value="2"/>
</dbReference>
<dbReference type="PROSITE" id="PS00678">
    <property type="entry name" value="WD_REPEATS_1"/>
    <property type="match status" value="1"/>
</dbReference>
<comment type="subcellular location">
    <subcellularLocation>
        <location evidence="1">Nucleus</location>
    </subcellularLocation>
</comment>
<feature type="compositionally biased region" description="Polar residues" evidence="7">
    <location>
        <begin position="1199"/>
        <end position="1214"/>
    </location>
</feature>
<name>A0AAV0U524_9STRA</name>
<comment type="caution">
    <text evidence="8">The sequence shown here is derived from an EMBL/GenBank/DDBJ whole genome shotgun (WGS) entry which is preliminary data.</text>
</comment>
<evidence type="ECO:0000256" key="1">
    <source>
        <dbReference type="ARBA" id="ARBA00004123"/>
    </source>
</evidence>
<gene>
    <name evidence="8" type="ORF">PDE001_LOCUS4720</name>
</gene>
<dbReference type="GO" id="GO:0006383">
    <property type="term" value="P:transcription by RNA polymerase III"/>
    <property type="evidence" value="ECO:0007669"/>
    <property type="project" value="TreeGrafter"/>
</dbReference>
<feature type="compositionally biased region" description="Basic residues" evidence="7">
    <location>
        <begin position="1069"/>
        <end position="1078"/>
    </location>
</feature>
<evidence type="ECO:0000256" key="5">
    <source>
        <dbReference type="ARBA" id="ARBA00023242"/>
    </source>
</evidence>
<dbReference type="GO" id="GO:0000127">
    <property type="term" value="C:transcription factor TFIIIC complex"/>
    <property type="evidence" value="ECO:0007669"/>
    <property type="project" value="TreeGrafter"/>
</dbReference>
<keyword evidence="4" id="KW-0804">Transcription</keyword>
<dbReference type="SMART" id="SM00320">
    <property type="entry name" value="WD40"/>
    <property type="match status" value="4"/>
</dbReference>
<feature type="compositionally biased region" description="Low complexity" evidence="7">
    <location>
        <begin position="1182"/>
        <end position="1192"/>
    </location>
</feature>
<keyword evidence="9" id="KW-1185">Reference proteome</keyword>
<evidence type="ECO:0000256" key="7">
    <source>
        <dbReference type="SAM" id="MobiDB-lite"/>
    </source>
</evidence>
<evidence type="ECO:0000256" key="3">
    <source>
        <dbReference type="ARBA" id="ARBA00022737"/>
    </source>
</evidence>
<keyword evidence="5" id="KW-0539">Nucleus</keyword>
<dbReference type="GO" id="GO:0005634">
    <property type="term" value="C:nucleus"/>
    <property type="evidence" value="ECO:0007669"/>
    <property type="project" value="UniProtKB-SubCell"/>
</dbReference>